<evidence type="ECO:0000313" key="2">
    <source>
        <dbReference type="Proteomes" id="UP000179270"/>
    </source>
</evidence>
<proteinExistence type="predicted"/>
<name>A0A1F7IC12_9BACT</name>
<sequence length="70" mass="8301">MIVYALKADRRIIDQKKNGEELDIEPRNEALNSFIEERIRYFSNEVKNVKSIAFPDSSKLNEIFRNAIYH</sequence>
<dbReference type="EMBL" id="MGAF01000024">
    <property type="protein sequence ID" value="OGK40884.1"/>
    <property type="molecule type" value="Genomic_DNA"/>
</dbReference>
<protein>
    <submittedName>
        <fullName evidence="1">Uncharacterized protein</fullName>
    </submittedName>
</protein>
<gene>
    <name evidence="1" type="ORF">A3A74_01495</name>
</gene>
<evidence type="ECO:0000313" key="1">
    <source>
        <dbReference type="EMBL" id="OGK40884.1"/>
    </source>
</evidence>
<organism evidence="1 2">
    <name type="scientific">Candidatus Roizmanbacteria bacterium RIFCSPLOWO2_01_FULL_35_13</name>
    <dbReference type="NCBI Taxonomy" id="1802055"/>
    <lineage>
        <taxon>Bacteria</taxon>
        <taxon>Candidatus Roizmaniibacteriota</taxon>
    </lineage>
</organism>
<reference evidence="1 2" key="1">
    <citation type="journal article" date="2016" name="Nat. Commun.">
        <title>Thousands of microbial genomes shed light on interconnected biogeochemical processes in an aquifer system.</title>
        <authorList>
            <person name="Anantharaman K."/>
            <person name="Brown C.T."/>
            <person name="Hug L.A."/>
            <person name="Sharon I."/>
            <person name="Castelle C.J."/>
            <person name="Probst A.J."/>
            <person name="Thomas B.C."/>
            <person name="Singh A."/>
            <person name="Wilkins M.J."/>
            <person name="Karaoz U."/>
            <person name="Brodie E.L."/>
            <person name="Williams K.H."/>
            <person name="Hubbard S.S."/>
            <person name="Banfield J.F."/>
        </authorList>
    </citation>
    <scope>NUCLEOTIDE SEQUENCE [LARGE SCALE GENOMIC DNA]</scope>
</reference>
<dbReference type="AlphaFoldDB" id="A0A1F7IC12"/>
<accession>A0A1F7IC12</accession>
<comment type="caution">
    <text evidence="1">The sequence shown here is derived from an EMBL/GenBank/DDBJ whole genome shotgun (WGS) entry which is preliminary data.</text>
</comment>
<dbReference type="Proteomes" id="UP000179270">
    <property type="component" value="Unassembled WGS sequence"/>
</dbReference>